<organism evidence="2 3">
    <name type="scientific">Rhizobium rhizoryzae</name>
    <dbReference type="NCBI Taxonomy" id="451876"/>
    <lineage>
        <taxon>Bacteria</taxon>
        <taxon>Pseudomonadati</taxon>
        <taxon>Pseudomonadota</taxon>
        <taxon>Alphaproteobacteria</taxon>
        <taxon>Hyphomicrobiales</taxon>
        <taxon>Rhizobiaceae</taxon>
        <taxon>Rhizobium/Agrobacterium group</taxon>
        <taxon>Rhizobium</taxon>
    </lineage>
</organism>
<feature type="compositionally biased region" description="Polar residues" evidence="1">
    <location>
        <begin position="58"/>
        <end position="69"/>
    </location>
</feature>
<feature type="compositionally biased region" description="Polar residues" evidence="1">
    <location>
        <begin position="107"/>
        <end position="122"/>
    </location>
</feature>
<gene>
    <name evidence="2" type="ORF">GGQ72_000764</name>
</gene>
<name>A0A7W6LDB1_9HYPH</name>
<dbReference type="RefSeq" id="WP_062554601.1">
    <property type="nucleotide sequence ID" value="NZ_CP049250.1"/>
</dbReference>
<dbReference type="Proteomes" id="UP000519897">
    <property type="component" value="Unassembled WGS sequence"/>
</dbReference>
<accession>A0A7W6LDB1</accession>
<dbReference type="PROSITE" id="PS51257">
    <property type="entry name" value="PROKAR_LIPOPROTEIN"/>
    <property type="match status" value="1"/>
</dbReference>
<evidence type="ECO:0000256" key="1">
    <source>
        <dbReference type="SAM" id="MobiDB-lite"/>
    </source>
</evidence>
<dbReference type="EMBL" id="JACIEC010000001">
    <property type="protein sequence ID" value="MBB4142265.1"/>
    <property type="molecule type" value="Genomic_DNA"/>
</dbReference>
<protein>
    <recommendedName>
        <fullName evidence="4">Lipoprotein</fullName>
    </recommendedName>
</protein>
<dbReference type="AlphaFoldDB" id="A0A7W6LDB1"/>
<feature type="region of interest" description="Disordered" evidence="1">
    <location>
        <begin position="42"/>
        <end position="122"/>
    </location>
</feature>
<sequence>MSKSDTSFTPGVRRGFVIGGALLACSMLNSCTSLMAKAPTEQAVASAEPETRGLPHTPASSLASPTKSAAYTDPLVSKQPPPAKQASAKPSSTRAALPQTPAPKQAELSTQQPPAQAPQNSLANVIQQPTAVQAGQNSIFAIANAKVAEAQGVPAYAPVKNINPMAGSVFSARNSGVAQPIPGSGTPDKNGLW</sequence>
<comment type="caution">
    <text evidence="2">The sequence shown here is derived from an EMBL/GenBank/DDBJ whole genome shotgun (WGS) entry which is preliminary data.</text>
</comment>
<reference evidence="2 3" key="1">
    <citation type="submission" date="2020-08" db="EMBL/GenBank/DDBJ databases">
        <title>Genomic Encyclopedia of Type Strains, Phase IV (KMG-IV): sequencing the most valuable type-strain genomes for metagenomic binning, comparative biology and taxonomic classification.</title>
        <authorList>
            <person name="Goeker M."/>
        </authorList>
    </citation>
    <scope>NUCLEOTIDE SEQUENCE [LARGE SCALE GENOMIC DNA]</scope>
    <source>
        <strain evidence="2 3">DSM 29514</strain>
    </source>
</reference>
<evidence type="ECO:0000313" key="3">
    <source>
        <dbReference type="Proteomes" id="UP000519897"/>
    </source>
</evidence>
<evidence type="ECO:0008006" key="4">
    <source>
        <dbReference type="Google" id="ProtNLM"/>
    </source>
</evidence>
<keyword evidence="3" id="KW-1185">Reference proteome</keyword>
<evidence type="ECO:0000313" key="2">
    <source>
        <dbReference type="EMBL" id="MBB4142265.1"/>
    </source>
</evidence>
<proteinExistence type="predicted"/>